<organism evidence="1 2">
    <name type="scientific">Brassica carinata</name>
    <name type="common">Ethiopian mustard</name>
    <name type="synonym">Abyssinian cabbage</name>
    <dbReference type="NCBI Taxonomy" id="52824"/>
    <lineage>
        <taxon>Eukaryota</taxon>
        <taxon>Viridiplantae</taxon>
        <taxon>Streptophyta</taxon>
        <taxon>Embryophyta</taxon>
        <taxon>Tracheophyta</taxon>
        <taxon>Spermatophyta</taxon>
        <taxon>Magnoliopsida</taxon>
        <taxon>eudicotyledons</taxon>
        <taxon>Gunneridae</taxon>
        <taxon>Pentapetalae</taxon>
        <taxon>rosids</taxon>
        <taxon>malvids</taxon>
        <taxon>Brassicales</taxon>
        <taxon>Brassicaceae</taxon>
        <taxon>Brassiceae</taxon>
        <taxon>Brassica</taxon>
    </lineage>
</organism>
<keyword evidence="2" id="KW-1185">Reference proteome</keyword>
<gene>
    <name evidence="1" type="ORF">Bca52824_004867</name>
</gene>
<comment type="caution">
    <text evidence="1">The sequence shown here is derived from an EMBL/GenBank/DDBJ whole genome shotgun (WGS) entry which is preliminary data.</text>
</comment>
<dbReference type="AlphaFoldDB" id="A0A8X8BH36"/>
<dbReference type="EMBL" id="JAAMPC010000001">
    <property type="protein sequence ID" value="KAG2333687.1"/>
    <property type="molecule type" value="Genomic_DNA"/>
</dbReference>
<evidence type="ECO:0000313" key="2">
    <source>
        <dbReference type="Proteomes" id="UP000886595"/>
    </source>
</evidence>
<dbReference type="OrthoDB" id="1920857at2759"/>
<protein>
    <submittedName>
        <fullName evidence="1">Uncharacterized protein</fullName>
    </submittedName>
</protein>
<sequence>MADANMLFMMESPLSGPRIFSADLSSSDSEGDYICINPKNLLPGKQEQDKSSSKPETLSFYRILKQCSPPTSCSPKESFFLSGTSSIQRSFKTLH</sequence>
<accession>A0A8X8BH36</accession>
<dbReference type="Proteomes" id="UP000886595">
    <property type="component" value="Unassembled WGS sequence"/>
</dbReference>
<proteinExistence type="predicted"/>
<evidence type="ECO:0000313" key="1">
    <source>
        <dbReference type="EMBL" id="KAG2333687.1"/>
    </source>
</evidence>
<name>A0A8X8BH36_BRACI</name>
<reference evidence="1 2" key="1">
    <citation type="submission" date="2020-02" db="EMBL/GenBank/DDBJ databases">
        <authorList>
            <person name="Ma Q."/>
            <person name="Huang Y."/>
            <person name="Song X."/>
            <person name="Pei D."/>
        </authorList>
    </citation>
    <scope>NUCLEOTIDE SEQUENCE [LARGE SCALE GENOMIC DNA]</scope>
    <source>
        <strain evidence="1">Sxm20200214</strain>
        <tissue evidence="1">Leaf</tissue>
    </source>
</reference>